<accession>A0A835Q2D7</accession>
<dbReference type="GO" id="GO:0008270">
    <property type="term" value="F:zinc ion binding"/>
    <property type="evidence" value="ECO:0007669"/>
    <property type="project" value="UniProtKB-KW"/>
</dbReference>
<dbReference type="InterPro" id="IPR013087">
    <property type="entry name" value="Znf_C2H2_type"/>
</dbReference>
<dbReference type="GO" id="GO:0005634">
    <property type="term" value="C:nucleus"/>
    <property type="evidence" value="ECO:0007669"/>
    <property type="project" value="TreeGrafter"/>
</dbReference>
<evidence type="ECO:0000256" key="5">
    <source>
        <dbReference type="ARBA" id="ARBA00023015"/>
    </source>
</evidence>
<keyword evidence="4" id="KW-0862">Zinc</keyword>
<dbReference type="OrthoDB" id="40579at2759"/>
<keyword evidence="2" id="KW-0677">Repeat</keyword>
<keyword evidence="1" id="KW-0479">Metal-binding</keyword>
<evidence type="ECO:0000256" key="3">
    <source>
        <dbReference type="ARBA" id="ARBA00022771"/>
    </source>
</evidence>
<proteinExistence type="predicted"/>
<keyword evidence="6" id="KW-0804">Transcription</keyword>
<dbReference type="Gene3D" id="3.30.160.60">
    <property type="entry name" value="Classic Zinc Finger"/>
    <property type="match status" value="1"/>
</dbReference>
<dbReference type="GO" id="GO:0003700">
    <property type="term" value="F:DNA-binding transcription factor activity"/>
    <property type="evidence" value="ECO:0007669"/>
    <property type="project" value="InterPro"/>
</dbReference>
<dbReference type="GO" id="GO:0000976">
    <property type="term" value="F:transcription cis-regulatory region binding"/>
    <property type="evidence" value="ECO:0007669"/>
    <property type="project" value="TreeGrafter"/>
</dbReference>
<feature type="compositionally biased region" description="Low complexity" evidence="8">
    <location>
        <begin position="111"/>
        <end position="125"/>
    </location>
</feature>
<gene>
    <name evidence="10" type="ORF">HPP92_023310</name>
</gene>
<feature type="domain" description="C2H2-type" evidence="9">
    <location>
        <begin position="78"/>
        <end position="100"/>
    </location>
</feature>
<dbReference type="EMBL" id="JADCNM010000012">
    <property type="protein sequence ID" value="KAG0460182.1"/>
    <property type="molecule type" value="Genomic_DNA"/>
</dbReference>
<keyword evidence="5" id="KW-0805">Transcription regulation</keyword>
<dbReference type="SUPFAM" id="SSF57667">
    <property type="entry name" value="beta-beta-alpha zinc fingers"/>
    <property type="match status" value="1"/>
</dbReference>
<dbReference type="AlphaFoldDB" id="A0A835Q2D7"/>
<evidence type="ECO:0000313" key="11">
    <source>
        <dbReference type="Proteomes" id="UP000639772"/>
    </source>
</evidence>
<evidence type="ECO:0000256" key="7">
    <source>
        <dbReference type="PROSITE-ProRule" id="PRU00042"/>
    </source>
</evidence>
<dbReference type="InterPro" id="IPR036236">
    <property type="entry name" value="Znf_C2H2_sf"/>
</dbReference>
<reference evidence="10 11" key="1">
    <citation type="journal article" date="2020" name="Nat. Food">
        <title>A phased Vanilla planifolia genome enables genetic improvement of flavour and production.</title>
        <authorList>
            <person name="Hasing T."/>
            <person name="Tang H."/>
            <person name="Brym M."/>
            <person name="Khazi F."/>
            <person name="Huang T."/>
            <person name="Chambers A.H."/>
        </authorList>
    </citation>
    <scope>NUCLEOTIDE SEQUENCE [LARGE SCALE GENOMIC DNA]</scope>
    <source>
        <tissue evidence="10">Leaf</tissue>
    </source>
</reference>
<dbReference type="PROSITE" id="PS50157">
    <property type="entry name" value="ZINC_FINGER_C2H2_2"/>
    <property type="match status" value="2"/>
</dbReference>
<feature type="region of interest" description="Disordered" evidence="8">
    <location>
        <begin position="110"/>
        <end position="130"/>
    </location>
</feature>
<protein>
    <recommendedName>
        <fullName evidence="9">C2H2-type domain-containing protein</fullName>
    </recommendedName>
</protein>
<dbReference type="Proteomes" id="UP000639772">
    <property type="component" value="Chromosome 12"/>
</dbReference>
<evidence type="ECO:0000313" key="10">
    <source>
        <dbReference type="EMBL" id="KAG0460182.1"/>
    </source>
</evidence>
<name>A0A835Q2D7_VANPL</name>
<dbReference type="SMART" id="SM00355">
    <property type="entry name" value="ZnF_C2H2"/>
    <property type="match status" value="2"/>
</dbReference>
<dbReference type="InterPro" id="IPR044653">
    <property type="entry name" value="AZF1/2/3-like"/>
</dbReference>
<feature type="region of interest" description="Disordered" evidence="8">
    <location>
        <begin position="1"/>
        <end position="44"/>
    </location>
</feature>
<dbReference type="Pfam" id="PF13912">
    <property type="entry name" value="zf-C2H2_6"/>
    <property type="match status" value="2"/>
</dbReference>
<evidence type="ECO:0000256" key="4">
    <source>
        <dbReference type="ARBA" id="ARBA00022833"/>
    </source>
</evidence>
<dbReference type="PANTHER" id="PTHR45988:SF90">
    <property type="entry name" value="ZINC FINGER PROTEIN ZAT10-LIKE"/>
    <property type="match status" value="1"/>
</dbReference>
<evidence type="ECO:0000256" key="8">
    <source>
        <dbReference type="SAM" id="MobiDB-lite"/>
    </source>
</evidence>
<dbReference type="PANTHER" id="PTHR45988">
    <property type="entry name" value="C2H2 TYPE ZINC FINGER TRANSCRIPTION FACTOR FAMILY-RELATED"/>
    <property type="match status" value="1"/>
</dbReference>
<dbReference type="PROSITE" id="PS00028">
    <property type="entry name" value="ZINC_FINGER_C2H2_1"/>
    <property type="match status" value="2"/>
</dbReference>
<feature type="domain" description="C2H2-type" evidence="9">
    <location>
        <begin position="134"/>
        <end position="156"/>
    </location>
</feature>
<evidence type="ECO:0000259" key="9">
    <source>
        <dbReference type="PROSITE" id="PS50157"/>
    </source>
</evidence>
<evidence type="ECO:0000256" key="1">
    <source>
        <dbReference type="ARBA" id="ARBA00022723"/>
    </source>
</evidence>
<evidence type="ECO:0000256" key="2">
    <source>
        <dbReference type="ARBA" id="ARBA00022737"/>
    </source>
</evidence>
<comment type="caution">
    <text evidence="10">The sequence shown here is derived from an EMBL/GenBank/DDBJ whole genome shotgun (WGS) entry which is preliminary data.</text>
</comment>
<keyword evidence="3 7" id="KW-0863">Zinc-finger</keyword>
<organism evidence="10 11">
    <name type="scientific">Vanilla planifolia</name>
    <name type="common">Vanilla</name>
    <dbReference type="NCBI Taxonomy" id="51239"/>
    <lineage>
        <taxon>Eukaryota</taxon>
        <taxon>Viridiplantae</taxon>
        <taxon>Streptophyta</taxon>
        <taxon>Embryophyta</taxon>
        <taxon>Tracheophyta</taxon>
        <taxon>Spermatophyta</taxon>
        <taxon>Magnoliopsida</taxon>
        <taxon>Liliopsida</taxon>
        <taxon>Asparagales</taxon>
        <taxon>Orchidaceae</taxon>
        <taxon>Vanilloideae</taxon>
        <taxon>Vanilleae</taxon>
        <taxon>Vanilla</taxon>
    </lineage>
</organism>
<sequence length="250" mass="26678">MALEAVAELPIMASEEGSTPPHPVEGWAKRKRSKRRRSSDQPPTEEEYLALCLLMLARGGSSGHRLPPLSPIPADLSHKCSVCGKAFASYQALGGHKASHRKLLVVDDAPSSAGGQAASSSSTAASGGGGGKVHRCSICQKTFPTGQALGGHKRCHYDGGSGTAFAIATAAAAASSSEVASSGQKEFDLNIPPEIETVFEGNRRCTEAEEEEVQSPLALKNQSSWFRVRPKDLEPWFHNFDFYQNFNINP</sequence>
<evidence type="ECO:0000256" key="6">
    <source>
        <dbReference type="ARBA" id="ARBA00023163"/>
    </source>
</evidence>